<organism evidence="5 6">
    <name type="scientific">Nelumbo nucifera</name>
    <name type="common">Sacred lotus</name>
    <dbReference type="NCBI Taxonomy" id="4432"/>
    <lineage>
        <taxon>Eukaryota</taxon>
        <taxon>Viridiplantae</taxon>
        <taxon>Streptophyta</taxon>
        <taxon>Embryophyta</taxon>
        <taxon>Tracheophyta</taxon>
        <taxon>Spermatophyta</taxon>
        <taxon>Magnoliopsida</taxon>
        <taxon>Proteales</taxon>
        <taxon>Nelumbonaceae</taxon>
        <taxon>Nelumbo</taxon>
    </lineage>
</organism>
<evidence type="ECO:0000259" key="4">
    <source>
        <dbReference type="Pfam" id="PF01134"/>
    </source>
</evidence>
<dbReference type="InterPro" id="IPR050407">
    <property type="entry name" value="Geranylgeranyl_reductase"/>
</dbReference>
<evidence type="ECO:0000256" key="3">
    <source>
        <dbReference type="ARBA" id="ARBA00022827"/>
    </source>
</evidence>
<gene>
    <name evidence="5" type="ORF">HUJ06_027335</name>
</gene>
<evidence type="ECO:0000313" key="5">
    <source>
        <dbReference type="EMBL" id="DAD25867.1"/>
    </source>
</evidence>
<dbReference type="PANTHER" id="PTHR42685">
    <property type="entry name" value="GERANYLGERANYL DIPHOSPHATE REDUCTASE"/>
    <property type="match status" value="1"/>
</dbReference>
<dbReference type="InterPro" id="IPR040131">
    <property type="entry name" value="MnmG_N"/>
</dbReference>
<sequence>MASWTAINSPFSTTANCDRKTTHFRRATLNSFVGLRKITLENHHSLSLTKSLSSKPNLRRFRILASKSSPKLSDRNLRVAVIGGGLAGGSAAETLAKGGIETYLIEWKLDNC</sequence>
<evidence type="ECO:0000313" key="6">
    <source>
        <dbReference type="Proteomes" id="UP000607653"/>
    </source>
</evidence>
<comment type="cofactor">
    <cofactor evidence="1">
        <name>FAD</name>
        <dbReference type="ChEBI" id="CHEBI:57692"/>
    </cofactor>
</comment>
<keyword evidence="2" id="KW-0285">Flavoprotein</keyword>
<evidence type="ECO:0000256" key="1">
    <source>
        <dbReference type="ARBA" id="ARBA00001974"/>
    </source>
</evidence>
<keyword evidence="6" id="KW-1185">Reference proteome</keyword>
<evidence type="ECO:0000256" key="2">
    <source>
        <dbReference type="ARBA" id="ARBA00022630"/>
    </source>
</evidence>
<keyword evidence="3" id="KW-0274">FAD</keyword>
<dbReference type="PANTHER" id="PTHR42685:SF4">
    <property type="entry name" value="GERANYLGERANYL DIPHOSPHATE REDUCTASE, CHLOROPLASTIC"/>
    <property type="match status" value="1"/>
</dbReference>
<accession>A0A822Y081</accession>
<comment type="caution">
    <text evidence="5">The sequence shown here is derived from an EMBL/GenBank/DDBJ whole genome shotgun (WGS) entry which is preliminary data.</text>
</comment>
<dbReference type="AlphaFoldDB" id="A0A822Y081"/>
<protein>
    <recommendedName>
        <fullName evidence="4">MnmG N-terminal domain-containing protein</fullName>
    </recommendedName>
</protein>
<dbReference type="SUPFAM" id="SSF51971">
    <property type="entry name" value="Nucleotide-binding domain"/>
    <property type="match status" value="1"/>
</dbReference>
<dbReference type="InterPro" id="IPR036188">
    <property type="entry name" value="FAD/NAD-bd_sf"/>
</dbReference>
<dbReference type="EMBL" id="DUZY01000002">
    <property type="protein sequence ID" value="DAD25867.1"/>
    <property type="molecule type" value="Genomic_DNA"/>
</dbReference>
<dbReference type="Pfam" id="PF01134">
    <property type="entry name" value="GIDA"/>
    <property type="match status" value="1"/>
</dbReference>
<reference evidence="5 6" key="1">
    <citation type="journal article" date="2020" name="Mol. Biol. Evol.">
        <title>Distinct Expression and Methylation Patterns for Genes with Different Fates following a Single Whole-Genome Duplication in Flowering Plants.</title>
        <authorList>
            <person name="Shi T."/>
            <person name="Rahmani R.S."/>
            <person name="Gugger P.F."/>
            <person name="Wang M."/>
            <person name="Li H."/>
            <person name="Zhang Y."/>
            <person name="Li Z."/>
            <person name="Wang Q."/>
            <person name="Van de Peer Y."/>
            <person name="Marchal K."/>
            <person name="Chen J."/>
        </authorList>
    </citation>
    <scope>NUCLEOTIDE SEQUENCE [LARGE SCALE GENOMIC DNA]</scope>
    <source>
        <tissue evidence="5">Leaf</tissue>
    </source>
</reference>
<dbReference type="Gene3D" id="3.50.50.60">
    <property type="entry name" value="FAD/NAD(P)-binding domain"/>
    <property type="match status" value="1"/>
</dbReference>
<dbReference type="Proteomes" id="UP000607653">
    <property type="component" value="Unassembled WGS sequence"/>
</dbReference>
<name>A0A822Y081_NELNU</name>
<feature type="domain" description="MnmG N-terminal" evidence="4">
    <location>
        <begin position="79"/>
        <end position="112"/>
    </location>
</feature>
<proteinExistence type="predicted"/>